<reference evidence="2" key="1">
    <citation type="journal article" date="2019" name="Int. J. Syst. Evol. Microbiol.">
        <title>The Global Catalogue of Microorganisms (GCM) 10K type strain sequencing project: providing services to taxonomists for standard genome sequencing and annotation.</title>
        <authorList>
            <consortium name="The Broad Institute Genomics Platform"/>
            <consortium name="The Broad Institute Genome Sequencing Center for Infectious Disease"/>
            <person name="Wu L."/>
            <person name="Ma J."/>
        </authorList>
    </citation>
    <scope>NUCLEOTIDE SEQUENCE [LARGE SCALE GENOMIC DNA]</scope>
    <source>
        <strain evidence="2">JCM 17555</strain>
    </source>
</reference>
<dbReference type="RefSeq" id="WP_344803852.1">
    <property type="nucleotide sequence ID" value="NZ_BAABBO010000002.1"/>
</dbReference>
<evidence type="ECO:0008006" key="3">
    <source>
        <dbReference type="Google" id="ProtNLM"/>
    </source>
</evidence>
<dbReference type="EMBL" id="BAABBO010000002">
    <property type="protein sequence ID" value="GAA3952635.1"/>
    <property type="molecule type" value="Genomic_DNA"/>
</dbReference>
<organism evidence="1 2">
    <name type="scientific">Allohahella marinimesophila</name>
    <dbReference type="NCBI Taxonomy" id="1054972"/>
    <lineage>
        <taxon>Bacteria</taxon>
        <taxon>Pseudomonadati</taxon>
        <taxon>Pseudomonadota</taxon>
        <taxon>Gammaproteobacteria</taxon>
        <taxon>Oceanospirillales</taxon>
        <taxon>Hahellaceae</taxon>
        <taxon>Allohahella</taxon>
    </lineage>
</organism>
<proteinExistence type="predicted"/>
<dbReference type="PANTHER" id="PTHR35602:SF2">
    <property type="entry name" value="UPF0227 PROTEIN YCFP"/>
    <property type="match status" value="1"/>
</dbReference>
<dbReference type="Gene3D" id="3.40.50.1820">
    <property type="entry name" value="alpha/beta hydrolase"/>
    <property type="match status" value="1"/>
</dbReference>
<gene>
    <name evidence="1" type="ORF">GCM10022278_09490</name>
</gene>
<evidence type="ECO:0000313" key="1">
    <source>
        <dbReference type="EMBL" id="GAA3952635.1"/>
    </source>
</evidence>
<protein>
    <recommendedName>
        <fullName evidence="3">Esterase</fullName>
    </recommendedName>
</protein>
<dbReference type="PANTHER" id="PTHR35602">
    <property type="entry name" value="ESTERASE YQIA-RELATED"/>
    <property type="match status" value="1"/>
</dbReference>
<name>A0ABP7NT77_9GAMM</name>
<comment type="caution">
    <text evidence="1">The sequence shown here is derived from an EMBL/GenBank/DDBJ whole genome shotgun (WGS) entry which is preliminary data.</text>
</comment>
<dbReference type="InterPro" id="IPR029058">
    <property type="entry name" value="AB_hydrolase_fold"/>
</dbReference>
<dbReference type="Pfam" id="PF05728">
    <property type="entry name" value="UPF0227"/>
    <property type="match status" value="1"/>
</dbReference>
<accession>A0ABP7NT77</accession>
<dbReference type="InterPro" id="IPR008886">
    <property type="entry name" value="UPF0227/Esterase_YqiA"/>
</dbReference>
<evidence type="ECO:0000313" key="2">
    <source>
        <dbReference type="Proteomes" id="UP001501337"/>
    </source>
</evidence>
<sequence>MNIFYCHGFASAFDPDKPKIQRLSELGPVHGVDFDFTQPAETVVERCMAALLEHDIDLVVGTSLGGWLANAAGSRAGLPFVAINPSIDPAKTLMRHVGKGVDHQGKPYELEASAVLSYSPFRLAGCGLILLDEGDDVLDSAQTASLCKPRFEVVSFPGGSHRFDHMEASLPLIDTFFHRASLVYGLDDD</sequence>
<keyword evidence="2" id="KW-1185">Reference proteome</keyword>
<dbReference type="SUPFAM" id="SSF53474">
    <property type="entry name" value="alpha/beta-Hydrolases"/>
    <property type="match status" value="1"/>
</dbReference>
<dbReference type="Proteomes" id="UP001501337">
    <property type="component" value="Unassembled WGS sequence"/>
</dbReference>